<protein>
    <submittedName>
        <fullName evidence="3">Uncharacterized protein</fullName>
    </submittedName>
</protein>
<dbReference type="STRING" id="701091.M2T3L6"/>
<dbReference type="AlphaFoldDB" id="M2T3L6"/>
<dbReference type="eggNOG" id="ENOG502SHG8">
    <property type="taxonomic scope" value="Eukaryota"/>
</dbReference>
<dbReference type="Proteomes" id="UP000016936">
    <property type="component" value="Unassembled WGS sequence"/>
</dbReference>
<keyword evidence="4" id="KW-1185">Reference proteome</keyword>
<dbReference type="InterPro" id="IPR058525">
    <property type="entry name" value="DUF8212"/>
</dbReference>
<accession>M2T3L6</accession>
<evidence type="ECO:0000313" key="4">
    <source>
        <dbReference type="Proteomes" id="UP000016936"/>
    </source>
</evidence>
<name>M2T3L6_COCH5</name>
<dbReference type="EMBL" id="KB445575">
    <property type="protein sequence ID" value="EMD92170.1"/>
    <property type="molecule type" value="Genomic_DNA"/>
</dbReference>
<dbReference type="InterPro" id="IPR010730">
    <property type="entry name" value="HET"/>
</dbReference>
<evidence type="ECO:0000313" key="3">
    <source>
        <dbReference type="EMBL" id="EMD92170.1"/>
    </source>
</evidence>
<dbReference type="OMA" id="CAWNTIN"/>
<proteinExistence type="predicted"/>
<dbReference type="Pfam" id="PF06985">
    <property type="entry name" value="HET"/>
    <property type="match status" value="1"/>
</dbReference>
<dbReference type="PANTHER" id="PTHR10622">
    <property type="entry name" value="HET DOMAIN-CONTAINING PROTEIN"/>
    <property type="match status" value="1"/>
</dbReference>
<organism evidence="3 4">
    <name type="scientific">Cochliobolus heterostrophus (strain C5 / ATCC 48332 / race O)</name>
    <name type="common">Southern corn leaf blight fungus</name>
    <name type="synonym">Bipolaris maydis</name>
    <dbReference type="NCBI Taxonomy" id="701091"/>
    <lineage>
        <taxon>Eukaryota</taxon>
        <taxon>Fungi</taxon>
        <taxon>Dikarya</taxon>
        <taxon>Ascomycota</taxon>
        <taxon>Pezizomycotina</taxon>
        <taxon>Dothideomycetes</taxon>
        <taxon>Pleosporomycetidae</taxon>
        <taxon>Pleosporales</taxon>
        <taxon>Pleosporineae</taxon>
        <taxon>Pleosporaceae</taxon>
        <taxon>Bipolaris</taxon>
    </lineage>
</organism>
<dbReference type="Pfam" id="PF26640">
    <property type="entry name" value="DUF8212"/>
    <property type="match status" value="1"/>
</dbReference>
<reference evidence="3 4" key="1">
    <citation type="journal article" date="2012" name="PLoS Pathog.">
        <title>Diverse lifestyles and strategies of plant pathogenesis encoded in the genomes of eighteen Dothideomycetes fungi.</title>
        <authorList>
            <person name="Ohm R.A."/>
            <person name="Feau N."/>
            <person name="Henrissat B."/>
            <person name="Schoch C.L."/>
            <person name="Horwitz B.A."/>
            <person name="Barry K.W."/>
            <person name="Condon B.J."/>
            <person name="Copeland A.C."/>
            <person name="Dhillon B."/>
            <person name="Glaser F."/>
            <person name="Hesse C.N."/>
            <person name="Kosti I."/>
            <person name="LaButti K."/>
            <person name="Lindquist E.A."/>
            <person name="Lucas S."/>
            <person name="Salamov A.A."/>
            <person name="Bradshaw R.E."/>
            <person name="Ciuffetti L."/>
            <person name="Hamelin R.C."/>
            <person name="Kema G.H.J."/>
            <person name="Lawrence C."/>
            <person name="Scott J.A."/>
            <person name="Spatafora J.W."/>
            <person name="Turgeon B.G."/>
            <person name="de Wit P.J.G.M."/>
            <person name="Zhong S."/>
            <person name="Goodwin S.B."/>
            <person name="Grigoriev I.V."/>
        </authorList>
    </citation>
    <scope>NUCLEOTIDE SEQUENCE [LARGE SCALE GENOMIC DNA]</scope>
    <source>
        <strain evidence="4">C5 / ATCC 48332 / race O</strain>
    </source>
</reference>
<feature type="domain" description="DUF8212" evidence="2">
    <location>
        <begin position="219"/>
        <end position="252"/>
    </location>
</feature>
<evidence type="ECO:0000259" key="2">
    <source>
        <dbReference type="Pfam" id="PF26640"/>
    </source>
</evidence>
<sequence>MRLINTSTYNFEEFIGRDIPPYAILSHTWETEEITYQDYANHACKHSKGFAKVIKTLEIAEASGIRYAWVDTCCIDKRSSAELTEAINSMYSWYQRSEICYAFLSDLEADADLQADLPHCRWFTRGWTLQEFIAPRTVYFYDCDWQYRGSKESLSTMLCRISGIEEDILLHQRSLHSICVAQKMSWASSRQTTRIEDAAYSLLGLFGVNMPLLYGEEERAFLRLQEEIIKSSSDLSILAWTDSTNQAIREHSSELHCGVLAKSPAQFSMAGSICGSLGADFVGESSVTNQGIRLNISL</sequence>
<gene>
    <name evidence="3" type="ORF">COCHEDRAFT_1055127</name>
</gene>
<reference evidence="4" key="2">
    <citation type="journal article" date="2013" name="PLoS Genet.">
        <title>Comparative genome structure, secondary metabolite, and effector coding capacity across Cochliobolus pathogens.</title>
        <authorList>
            <person name="Condon B.J."/>
            <person name="Leng Y."/>
            <person name="Wu D."/>
            <person name="Bushley K.E."/>
            <person name="Ohm R.A."/>
            <person name="Otillar R."/>
            <person name="Martin J."/>
            <person name="Schackwitz W."/>
            <person name="Grimwood J."/>
            <person name="MohdZainudin N."/>
            <person name="Xue C."/>
            <person name="Wang R."/>
            <person name="Manning V.A."/>
            <person name="Dhillon B."/>
            <person name="Tu Z.J."/>
            <person name="Steffenson B.J."/>
            <person name="Salamov A."/>
            <person name="Sun H."/>
            <person name="Lowry S."/>
            <person name="LaButti K."/>
            <person name="Han J."/>
            <person name="Copeland A."/>
            <person name="Lindquist E."/>
            <person name="Barry K."/>
            <person name="Schmutz J."/>
            <person name="Baker S.E."/>
            <person name="Ciuffetti L.M."/>
            <person name="Grigoriev I.V."/>
            <person name="Zhong S."/>
            <person name="Turgeon B.G."/>
        </authorList>
    </citation>
    <scope>NUCLEOTIDE SEQUENCE [LARGE SCALE GENOMIC DNA]</scope>
    <source>
        <strain evidence="4">C5 / ATCC 48332 / race O</strain>
    </source>
</reference>
<feature type="non-terminal residue" evidence="3">
    <location>
        <position position="298"/>
    </location>
</feature>
<feature type="domain" description="Heterokaryon incompatibility" evidence="1">
    <location>
        <begin position="22"/>
        <end position="111"/>
    </location>
</feature>
<dbReference type="OrthoDB" id="674604at2759"/>
<evidence type="ECO:0000259" key="1">
    <source>
        <dbReference type="Pfam" id="PF06985"/>
    </source>
</evidence>
<dbReference type="HOGENOM" id="CLU_000288_138_0_1"/>
<dbReference type="PANTHER" id="PTHR10622:SF12">
    <property type="entry name" value="HET DOMAIN-CONTAINING PROTEIN"/>
    <property type="match status" value="1"/>
</dbReference>